<feature type="compositionally biased region" description="Basic and acidic residues" evidence="1">
    <location>
        <begin position="30"/>
        <end position="45"/>
    </location>
</feature>
<proteinExistence type="predicted"/>
<sequence>MDDNIIMERAQAAVAVVDVSVQPRSSSHNRPSEEEGSRNIDDSRGKSATLANVTSLAQSPPKELALITSLFVPSSTPTGTSTDLGFDVMNPFRAKWEVFKKG</sequence>
<name>A0A2P5XG68_GOSBA</name>
<evidence type="ECO:0000313" key="2">
    <source>
        <dbReference type="EMBL" id="PPS02349.1"/>
    </source>
</evidence>
<gene>
    <name evidence="2" type="ORF">GOBAR_AA18314</name>
</gene>
<evidence type="ECO:0000313" key="3">
    <source>
        <dbReference type="Proteomes" id="UP000239757"/>
    </source>
</evidence>
<protein>
    <submittedName>
        <fullName evidence="2">Uncharacterized protein</fullName>
    </submittedName>
</protein>
<dbReference type="Proteomes" id="UP000239757">
    <property type="component" value="Unassembled WGS sequence"/>
</dbReference>
<evidence type="ECO:0000256" key="1">
    <source>
        <dbReference type="SAM" id="MobiDB-lite"/>
    </source>
</evidence>
<dbReference type="EMBL" id="KZ664938">
    <property type="protein sequence ID" value="PPS02349.1"/>
    <property type="molecule type" value="Genomic_DNA"/>
</dbReference>
<feature type="region of interest" description="Disordered" evidence="1">
    <location>
        <begin position="17"/>
        <end position="46"/>
    </location>
</feature>
<organism evidence="2 3">
    <name type="scientific">Gossypium barbadense</name>
    <name type="common">Sea Island cotton</name>
    <name type="synonym">Hibiscus barbadensis</name>
    <dbReference type="NCBI Taxonomy" id="3634"/>
    <lineage>
        <taxon>Eukaryota</taxon>
        <taxon>Viridiplantae</taxon>
        <taxon>Streptophyta</taxon>
        <taxon>Embryophyta</taxon>
        <taxon>Tracheophyta</taxon>
        <taxon>Spermatophyta</taxon>
        <taxon>Magnoliopsida</taxon>
        <taxon>eudicotyledons</taxon>
        <taxon>Gunneridae</taxon>
        <taxon>Pentapetalae</taxon>
        <taxon>rosids</taxon>
        <taxon>malvids</taxon>
        <taxon>Malvales</taxon>
        <taxon>Malvaceae</taxon>
        <taxon>Malvoideae</taxon>
        <taxon>Gossypium</taxon>
    </lineage>
</organism>
<dbReference type="AlphaFoldDB" id="A0A2P5XG68"/>
<accession>A0A2P5XG68</accession>
<reference evidence="2 3" key="1">
    <citation type="submission" date="2015-01" db="EMBL/GenBank/DDBJ databases">
        <title>Genome of allotetraploid Gossypium barbadense reveals genomic plasticity and fiber elongation in cotton evolution.</title>
        <authorList>
            <person name="Chen X."/>
            <person name="Liu X."/>
            <person name="Zhao B."/>
            <person name="Zheng H."/>
            <person name="Hu Y."/>
            <person name="Lu G."/>
            <person name="Yang C."/>
            <person name="Chen J."/>
            <person name="Shan C."/>
            <person name="Zhang L."/>
            <person name="Zhou Y."/>
            <person name="Wang L."/>
            <person name="Guo W."/>
            <person name="Bai Y."/>
            <person name="Ruan J."/>
            <person name="Shangguan X."/>
            <person name="Mao Y."/>
            <person name="Jiang J."/>
            <person name="Zhu Y."/>
            <person name="Lei J."/>
            <person name="Kang H."/>
            <person name="Chen S."/>
            <person name="He X."/>
            <person name="Wang R."/>
            <person name="Wang Y."/>
            <person name="Chen J."/>
            <person name="Wang L."/>
            <person name="Yu S."/>
            <person name="Wang B."/>
            <person name="Wei J."/>
            <person name="Song S."/>
            <person name="Lu X."/>
            <person name="Gao Z."/>
            <person name="Gu W."/>
            <person name="Deng X."/>
            <person name="Ma D."/>
            <person name="Wang S."/>
            <person name="Liang W."/>
            <person name="Fang L."/>
            <person name="Cai C."/>
            <person name="Zhu X."/>
            <person name="Zhou B."/>
            <person name="Zhang Y."/>
            <person name="Chen Z."/>
            <person name="Xu S."/>
            <person name="Zhu R."/>
            <person name="Wang S."/>
            <person name="Zhang T."/>
            <person name="Zhao G."/>
        </authorList>
    </citation>
    <scope>NUCLEOTIDE SEQUENCE [LARGE SCALE GENOMIC DNA]</scope>
    <source>
        <strain evidence="3">cv. Xinhai21</strain>
        <tissue evidence="2">Leaf</tissue>
    </source>
</reference>